<dbReference type="Gene3D" id="3.30.1330.230">
    <property type="match status" value="1"/>
</dbReference>
<feature type="domain" description="YcaO" evidence="2">
    <location>
        <begin position="45"/>
        <end position="393"/>
    </location>
</feature>
<feature type="region of interest" description="Disordered" evidence="1">
    <location>
        <begin position="369"/>
        <end position="393"/>
    </location>
</feature>
<dbReference type="AlphaFoldDB" id="A0A7K0BT32"/>
<dbReference type="InterPro" id="IPR003776">
    <property type="entry name" value="YcaO-like_dom"/>
</dbReference>
<name>A0A7K0BT32_9ACTN</name>
<dbReference type="Proteomes" id="UP000487268">
    <property type="component" value="Unassembled WGS sequence"/>
</dbReference>
<dbReference type="PROSITE" id="PS51664">
    <property type="entry name" value="YCAO"/>
    <property type="match status" value="1"/>
</dbReference>
<evidence type="ECO:0000313" key="4">
    <source>
        <dbReference type="Proteomes" id="UP000487268"/>
    </source>
</evidence>
<dbReference type="PANTHER" id="PTHR37809:SF1">
    <property type="entry name" value="RIBOSOMAL PROTEIN S12 METHYLTHIOTRANSFERASE ACCESSORY FACTOR YCAO"/>
    <property type="match status" value="1"/>
</dbReference>
<keyword evidence="4" id="KW-1185">Reference proteome</keyword>
<evidence type="ECO:0000313" key="3">
    <source>
        <dbReference type="EMBL" id="MQY04340.1"/>
    </source>
</evidence>
<organism evidence="3 4">
    <name type="scientific">Actinomadura macrotermitis</name>
    <dbReference type="NCBI Taxonomy" id="2585200"/>
    <lineage>
        <taxon>Bacteria</taxon>
        <taxon>Bacillati</taxon>
        <taxon>Actinomycetota</taxon>
        <taxon>Actinomycetes</taxon>
        <taxon>Streptosporangiales</taxon>
        <taxon>Thermomonosporaceae</taxon>
        <taxon>Actinomadura</taxon>
    </lineage>
</organism>
<dbReference type="Pfam" id="PF02624">
    <property type="entry name" value="YcaO"/>
    <property type="match status" value="1"/>
</dbReference>
<dbReference type="EMBL" id="WEGH01000002">
    <property type="protein sequence ID" value="MQY04340.1"/>
    <property type="molecule type" value="Genomic_DNA"/>
</dbReference>
<evidence type="ECO:0000259" key="2">
    <source>
        <dbReference type="PROSITE" id="PS51664"/>
    </source>
</evidence>
<sequence>MLDARPQVFRPYPACPELLFGRVAARSAAFTRAGDSGDAALLGAAAGTEAEDVALRARAELLERAHNVLAGRRAETSGTAGSIATYDALRAAGAPAADPCAWSELRDRPELRRRPLLWVDAVSLLDGRQVLVPASGVFLRHRPPRCCAAPMRPGSTGIAAHRTETEASRHALLEVLERDLLWRAWYGTGPRRTLAHPLPDPLPGVLGSLGLFCSLMFLPGPGGTGCVVACLHDERGGRQSFGARGSATSKGPSLEESVASAVYEALMVRWSMGTAAARAALRRMRERGGPPIGPVEHALYAYRQQDALAHLRAAASATVPSPAPETGFRALAEVVADHTGEDVLWRPTMSPGLAADDFVVGRVIAPGAHRLPGDEHAHPPPADARTRQPHPLG</sequence>
<dbReference type="RefSeq" id="WP_153532602.1">
    <property type="nucleotide sequence ID" value="NZ_WEGH01000002.1"/>
</dbReference>
<dbReference type="PANTHER" id="PTHR37809">
    <property type="entry name" value="RIBOSOMAL PROTEIN S12 METHYLTHIOTRANSFERASE ACCESSORY FACTOR YCAO"/>
    <property type="match status" value="1"/>
</dbReference>
<evidence type="ECO:0000256" key="1">
    <source>
        <dbReference type="SAM" id="MobiDB-lite"/>
    </source>
</evidence>
<dbReference type="OrthoDB" id="2379922at2"/>
<accession>A0A7K0BT32</accession>
<reference evidence="3 4" key="1">
    <citation type="submission" date="2019-10" db="EMBL/GenBank/DDBJ databases">
        <title>Actinomadura rubteroloni sp. nov. and Actinomadura macrotermitis sp. nov., isolated from the gut of fungus growing-termite Macrotermes natalensis.</title>
        <authorList>
            <person name="Benndorf R."/>
            <person name="Martin K."/>
            <person name="Kuefner M."/>
            <person name="De Beer W."/>
            <person name="Kaster A.-K."/>
            <person name="Vollmers J."/>
            <person name="Poulsen M."/>
            <person name="Beemelmanns C."/>
        </authorList>
    </citation>
    <scope>NUCLEOTIDE SEQUENCE [LARGE SCALE GENOMIC DNA]</scope>
    <source>
        <strain evidence="3 4">RB68</strain>
    </source>
</reference>
<comment type="caution">
    <text evidence="3">The sequence shown here is derived from an EMBL/GenBank/DDBJ whole genome shotgun (WGS) entry which is preliminary data.</text>
</comment>
<protein>
    <recommendedName>
        <fullName evidence="2">YcaO domain-containing protein</fullName>
    </recommendedName>
</protein>
<proteinExistence type="predicted"/>
<gene>
    <name evidence="3" type="ORF">ACRB68_23930</name>
</gene>